<keyword evidence="3" id="KW-0805">Transcription regulation</keyword>
<dbReference type="PROSITE" id="PS50071">
    <property type="entry name" value="HOMEOBOX_2"/>
    <property type="match status" value="1"/>
</dbReference>
<evidence type="ECO:0000313" key="13">
    <source>
        <dbReference type="Proteomes" id="UP000050795"/>
    </source>
</evidence>
<feature type="DNA-binding region" description="Homeobox" evidence="9">
    <location>
        <begin position="424"/>
        <end position="483"/>
    </location>
</feature>
<dbReference type="FunFam" id="1.10.10.60:FF:000053">
    <property type="entry name" value="H6 family homeobox 2"/>
    <property type="match status" value="1"/>
</dbReference>
<evidence type="ECO:0000256" key="2">
    <source>
        <dbReference type="ARBA" id="ARBA00022473"/>
    </source>
</evidence>
<feature type="compositionally biased region" description="Low complexity" evidence="11">
    <location>
        <begin position="220"/>
        <end position="240"/>
    </location>
</feature>
<feature type="domain" description="Homeobox" evidence="12">
    <location>
        <begin position="422"/>
        <end position="482"/>
    </location>
</feature>
<protein>
    <recommendedName>
        <fullName evidence="12">Homeobox domain-containing protein</fullName>
    </recommendedName>
</protein>
<evidence type="ECO:0000256" key="10">
    <source>
        <dbReference type="RuleBase" id="RU000682"/>
    </source>
</evidence>
<reference evidence="13" key="1">
    <citation type="submission" date="2022-06" db="EMBL/GenBank/DDBJ databases">
        <authorList>
            <person name="Berger JAMES D."/>
            <person name="Berger JAMES D."/>
        </authorList>
    </citation>
    <scope>NUCLEOTIDE SEQUENCE [LARGE SCALE GENOMIC DNA]</scope>
</reference>
<keyword evidence="6" id="KW-0804">Transcription</keyword>
<evidence type="ECO:0000256" key="7">
    <source>
        <dbReference type="ARBA" id="ARBA00023242"/>
    </source>
</evidence>
<dbReference type="Proteomes" id="UP000050795">
    <property type="component" value="Unassembled WGS sequence"/>
</dbReference>
<dbReference type="InterPro" id="IPR020479">
    <property type="entry name" value="HD_metazoa"/>
</dbReference>
<dbReference type="PANTHER" id="PTHR46110">
    <property type="entry name" value="HOMEOBOX PROTEIN HMX"/>
    <property type="match status" value="1"/>
</dbReference>
<keyword evidence="5 9" id="KW-0371">Homeobox</keyword>
<evidence type="ECO:0000256" key="11">
    <source>
        <dbReference type="SAM" id="MobiDB-lite"/>
    </source>
</evidence>
<dbReference type="GO" id="GO:0005634">
    <property type="term" value="C:nucleus"/>
    <property type="evidence" value="ECO:0007669"/>
    <property type="project" value="UniProtKB-SubCell"/>
</dbReference>
<evidence type="ECO:0000256" key="5">
    <source>
        <dbReference type="ARBA" id="ARBA00023155"/>
    </source>
</evidence>
<dbReference type="PROSITE" id="PS00027">
    <property type="entry name" value="HOMEOBOX_1"/>
    <property type="match status" value="1"/>
</dbReference>
<dbReference type="GO" id="GO:0000977">
    <property type="term" value="F:RNA polymerase II transcription regulatory region sequence-specific DNA binding"/>
    <property type="evidence" value="ECO:0007669"/>
    <property type="project" value="TreeGrafter"/>
</dbReference>
<evidence type="ECO:0000256" key="4">
    <source>
        <dbReference type="ARBA" id="ARBA00023125"/>
    </source>
</evidence>
<dbReference type="InterPro" id="IPR051300">
    <property type="entry name" value="HMX_Homeobox_TF"/>
</dbReference>
<dbReference type="WBParaSite" id="TREG1_81440.1">
    <property type="protein sequence ID" value="TREG1_81440.1"/>
    <property type="gene ID" value="TREG1_81440"/>
</dbReference>
<name>A0AA85K6Q8_TRIRE</name>
<comment type="subcellular location">
    <subcellularLocation>
        <location evidence="1 9 10">Nucleus</location>
    </subcellularLocation>
</comment>
<dbReference type="GO" id="GO:0000981">
    <property type="term" value="F:DNA-binding transcription factor activity, RNA polymerase II-specific"/>
    <property type="evidence" value="ECO:0007669"/>
    <property type="project" value="InterPro"/>
</dbReference>
<dbReference type="CDD" id="cd00086">
    <property type="entry name" value="homeodomain"/>
    <property type="match status" value="1"/>
</dbReference>
<dbReference type="InterPro" id="IPR017970">
    <property type="entry name" value="Homeobox_CS"/>
</dbReference>
<sequence length="768" mass="84956">MDKSAYFNTIGMIQRLLVNTTNSEILLDLIKKAYSLETERSDEKHLTLYNLLELSSILLTDKSNHPLKSELFFTPQSIASSTATTTLWNNNISGNYPVNPMNTLAEMTGLCNVSQQCMYNPNPVINTTVNPANNSNNDLLIWLQNSALPDIGNKTVTLSTNTPMNKTVSPVNTSGNPPITTSALFSNTTANNNHCINDNSSINNPLNKINDEVKSISPTSNNNNMVNASHNDNNNNDNNNSQLAYLANLLNLHSRLSADCPTSNWSNELQQQYALNCSNQTGLNMSTGMTTPTGIVPCENRLFKSSRHNDVKKISHNSQENQTDDPYKATKHPANNHNNNNIGVHNDDDDYADEEMSESESLTKMTDFMSSNTRLTEFWSNGVGSTSDSQAPNDIMNDNGTDDSMECKQDYNSKSISLQFLRRKKKTRTVFSRNQVYRLESTFAMKRYLSSSERVGLARTLQLTETQVKIWFQNRRNKWKRQIAIDYKPTTNITTTSDELMSSRQTGIILPEINEAPMTQLQTSTYDVNSTASHNVTSAGCEFPLKNFMNTVSSIESWMANSYLQSNVNYLQSNPLLPLCNFNLPKNYLNPDACLNNADIRNPASNDSVNPTDLSISSWYHNKNNRSEDADTSCHSKQSSPSSSPSLLSVPVAMSQSSVNNTSTITSTINNSPADILLTTTTPAAASTLPLHSVPLAVVNSNFENRLSSNTESILSNLHMNKTSGGIDASDLADLLEVHRRILKDNKDPSKIMAALNAVTANLLTRIA</sequence>
<accession>A0AA85K6Q8</accession>
<keyword evidence="2" id="KW-0217">Developmental protein</keyword>
<keyword evidence="13" id="KW-1185">Reference proteome</keyword>
<feature type="compositionally biased region" description="Low complexity" evidence="11">
    <location>
        <begin position="335"/>
        <end position="344"/>
    </location>
</feature>
<feature type="compositionally biased region" description="Low complexity" evidence="11">
    <location>
        <begin position="639"/>
        <end position="653"/>
    </location>
</feature>
<feature type="region of interest" description="Disordered" evidence="11">
    <location>
        <begin position="626"/>
        <end position="653"/>
    </location>
</feature>
<dbReference type="SMART" id="SM00389">
    <property type="entry name" value="HOX"/>
    <property type="match status" value="1"/>
</dbReference>
<evidence type="ECO:0000256" key="3">
    <source>
        <dbReference type="ARBA" id="ARBA00023015"/>
    </source>
</evidence>
<dbReference type="PANTHER" id="PTHR46110:SF3">
    <property type="entry name" value="HOMEOBOX PROTEIN HMX"/>
    <property type="match status" value="1"/>
</dbReference>
<proteinExistence type="inferred from homology"/>
<evidence type="ECO:0000313" key="14">
    <source>
        <dbReference type="WBParaSite" id="TREG1_81440.1"/>
    </source>
</evidence>
<dbReference type="PRINTS" id="PR00024">
    <property type="entry name" value="HOMEOBOX"/>
</dbReference>
<dbReference type="InterPro" id="IPR001356">
    <property type="entry name" value="HD"/>
</dbReference>
<comment type="similarity">
    <text evidence="8">Belongs to the HMX homeobox family.</text>
</comment>
<keyword evidence="7 9" id="KW-0539">Nucleus</keyword>
<evidence type="ECO:0000256" key="9">
    <source>
        <dbReference type="PROSITE-ProRule" id="PRU00108"/>
    </source>
</evidence>
<evidence type="ECO:0000256" key="1">
    <source>
        <dbReference type="ARBA" id="ARBA00004123"/>
    </source>
</evidence>
<dbReference type="AlphaFoldDB" id="A0AA85K6Q8"/>
<evidence type="ECO:0000256" key="8">
    <source>
        <dbReference type="ARBA" id="ARBA00038165"/>
    </source>
</evidence>
<evidence type="ECO:0000256" key="6">
    <source>
        <dbReference type="ARBA" id="ARBA00023163"/>
    </source>
</evidence>
<feature type="region of interest" description="Disordered" evidence="11">
    <location>
        <begin position="314"/>
        <end position="352"/>
    </location>
</feature>
<feature type="region of interest" description="Disordered" evidence="11">
    <location>
        <begin position="215"/>
        <end position="240"/>
    </location>
</feature>
<dbReference type="SUPFAM" id="SSF46689">
    <property type="entry name" value="Homeodomain-like"/>
    <property type="match status" value="1"/>
</dbReference>
<evidence type="ECO:0000259" key="12">
    <source>
        <dbReference type="PROSITE" id="PS50071"/>
    </source>
</evidence>
<reference evidence="14" key="2">
    <citation type="submission" date="2023-11" db="UniProtKB">
        <authorList>
            <consortium name="WormBaseParasite"/>
        </authorList>
    </citation>
    <scope>IDENTIFICATION</scope>
</reference>
<dbReference type="InterPro" id="IPR009057">
    <property type="entry name" value="Homeodomain-like_sf"/>
</dbReference>
<keyword evidence="4 9" id="KW-0238">DNA-binding</keyword>
<dbReference type="Pfam" id="PF00046">
    <property type="entry name" value="Homeodomain"/>
    <property type="match status" value="1"/>
</dbReference>
<dbReference type="Gene3D" id="1.10.10.60">
    <property type="entry name" value="Homeodomain-like"/>
    <property type="match status" value="1"/>
</dbReference>
<organism evidence="13 14">
    <name type="scientific">Trichobilharzia regenti</name>
    <name type="common">Nasal bird schistosome</name>
    <dbReference type="NCBI Taxonomy" id="157069"/>
    <lineage>
        <taxon>Eukaryota</taxon>
        <taxon>Metazoa</taxon>
        <taxon>Spiralia</taxon>
        <taxon>Lophotrochozoa</taxon>
        <taxon>Platyhelminthes</taxon>
        <taxon>Trematoda</taxon>
        <taxon>Digenea</taxon>
        <taxon>Strigeidida</taxon>
        <taxon>Schistosomatoidea</taxon>
        <taxon>Schistosomatidae</taxon>
        <taxon>Trichobilharzia</taxon>
    </lineage>
</organism>